<gene>
    <name evidence="2" type="ORF">FUA24_04605</name>
</gene>
<evidence type="ECO:0000256" key="1">
    <source>
        <dbReference type="SAM" id="Coils"/>
    </source>
</evidence>
<protein>
    <submittedName>
        <fullName evidence="2">Uncharacterized protein</fullName>
    </submittedName>
</protein>
<dbReference type="OrthoDB" id="1453174at2"/>
<comment type="caution">
    <text evidence="2">The sequence shown here is derived from an EMBL/GenBank/DDBJ whole genome shotgun (WGS) entry which is preliminary data.</text>
</comment>
<accession>A0A5D0IUH9</accession>
<dbReference type="RefSeq" id="WP_148540235.1">
    <property type="nucleotide sequence ID" value="NZ_VSDQ01000332.1"/>
</dbReference>
<dbReference type="EMBL" id="VSDQ01000332">
    <property type="protein sequence ID" value="TYA86811.1"/>
    <property type="molecule type" value="Genomic_DNA"/>
</dbReference>
<evidence type="ECO:0000313" key="2">
    <source>
        <dbReference type="EMBL" id="TYA86811.1"/>
    </source>
</evidence>
<sequence length="323" mass="38299">MEEAERQCIAFEKDEARKRAEALKEQRRLDSIAKVEEAERQRIAFEKEEARKRAEALKEQRRLDSIAKVEEAERKRIAFEKEQARKRVEALKEQKRLDSIAKAQEVERRRIALEKKQAKEREEALKKEQRRLDSIAEALDYERRRIAFEKAQEEKRKRALREQKRLDSIAKANAKPVLNEEELAYRNKCHYQINEYDSFSRTRIIRTEPYNINKNLTIELYKQGSKLDVFINSSVDLGCVSYLSNNRSSVKVTLENNRSVTFYHYWDVECGEYLFKGRLKQSHITILKQSPIKSVLLKGTKGTLEIDNIEYKAFFMDKLKCIE</sequence>
<organism evidence="2 3">
    <name type="scientific">Seonamhaeicola marinus</name>
    <dbReference type="NCBI Taxonomy" id="1912246"/>
    <lineage>
        <taxon>Bacteria</taxon>
        <taxon>Pseudomonadati</taxon>
        <taxon>Bacteroidota</taxon>
        <taxon>Flavobacteriia</taxon>
        <taxon>Flavobacteriales</taxon>
        <taxon>Flavobacteriaceae</taxon>
    </lineage>
</organism>
<keyword evidence="3" id="KW-1185">Reference proteome</keyword>
<proteinExistence type="predicted"/>
<dbReference type="AlphaFoldDB" id="A0A5D0IUH9"/>
<keyword evidence="1" id="KW-0175">Coiled coil</keyword>
<reference evidence="2 3" key="1">
    <citation type="submission" date="2019-08" db="EMBL/GenBank/DDBJ databases">
        <title>Seonamhaeicola sediminis sp. nov., isolated from marine sediment.</title>
        <authorList>
            <person name="Cao W.R."/>
        </authorList>
    </citation>
    <scope>NUCLEOTIDE SEQUENCE [LARGE SCALE GENOMIC DNA]</scope>
    <source>
        <strain evidence="2 3">B011</strain>
    </source>
</reference>
<evidence type="ECO:0000313" key="3">
    <source>
        <dbReference type="Proteomes" id="UP000323930"/>
    </source>
</evidence>
<feature type="coiled-coil region" evidence="1">
    <location>
        <begin position="1"/>
        <end position="138"/>
    </location>
</feature>
<dbReference type="Proteomes" id="UP000323930">
    <property type="component" value="Unassembled WGS sequence"/>
</dbReference>
<name>A0A5D0IUH9_9FLAO</name>